<keyword evidence="3" id="KW-1185">Reference proteome</keyword>
<keyword evidence="1" id="KW-0472">Membrane</keyword>
<protein>
    <recommendedName>
        <fullName evidence="4">PH domain-containing protein</fullName>
    </recommendedName>
</protein>
<dbReference type="RefSeq" id="WP_231821293.1">
    <property type="nucleotide sequence ID" value="NZ_CP082781.1"/>
</dbReference>
<reference evidence="2 3" key="1">
    <citation type="submission" date="2023-01" db="EMBL/GenBank/DDBJ databases">
        <title>Characterization of estradiol degrading bacteria Microbacterium sp. MZT7 and reveal degrading genes through genome analysis.</title>
        <authorList>
            <person name="Hao P."/>
            <person name="Gao Y."/>
        </authorList>
    </citation>
    <scope>NUCLEOTIDE SEQUENCE [LARGE SCALE GENOMIC DNA]</scope>
    <source>
        <strain evidence="2 3">MZT7</strain>
    </source>
</reference>
<feature type="transmembrane region" description="Helical" evidence="1">
    <location>
        <begin position="126"/>
        <end position="149"/>
    </location>
</feature>
<name>A0ABY3RYL4_9MICO</name>
<evidence type="ECO:0000313" key="2">
    <source>
        <dbReference type="EMBL" id="UGS28110.1"/>
    </source>
</evidence>
<feature type="transmembrane region" description="Helical" evidence="1">
    <location>
        <begin position="155"/>
        <end position="174"/>
    </location>
</feature>
<evidence type="ECO:0000313" key="3">
    <source>
        <dbReference type="Proteomes" id="UP001199642"/>
    </source>
</evidence>
<organism evidence="2 3">
    <name type="scientific">Microbacterium resistens</name>
    <dbReference type="NCBI Taxonomy" id="156977"/>
    <lineage>
        <taxon>Bacteria</taxon>
        <taxon>Bacillati</taxon>
        <taxon>Actinomycetota</taxon>
        <taxon>Actinomycetes</taxon>
        <taxon>Micrococcales</taxon>
        <taxon>Microbacteriaceae</taxon>
        <taxon>Microbacterium</taxon>
    </lineage>
</organism>
<gene>
    <name evidence="2" type="ORF">K8F61_08115</name>
</gene>
<sequence>MTTPAPSAVPGPSAEAGRRAEPIPVAWPSVWGPAARGRSPFLVVGGAAMLGVSLAMLPGVTEAGMAALSPVAFALIGAAVLVLGLRRPFGRGEPEFVNAVVLTEAEQAPPDSWVHFLRQRRVGLPLLIMFWVLALVLVAAVPAAIFIALGGRDSALLTLVVTVPMAALFLVAAVRSTLAQHRLGSFGRRPVGLAVGPSGIALIRLGDPLYVPWDAISEITPRRIESSRSRTPPAPLIELRIDAARTEGELPGVLMLTPAGLRVHPWVVWGVLTHYRARPEERAELGTTFGQRRLVAWNAWAGAQGRGRR</sequence>
<evidence type="ECO:0000256" key="1">
    <source>
        <dbReference type="SAM" id="Phobius"/>
    </source>
</evidence>
<dbReference type="Proteomes" id="UP001199642">
    <property type="component" value="Chromosome"/>
</dbReference>
<feature type="transmembrane region" description="Helical" evidence="1">
    <location>
        <begin position="66"/>
        <end position="85"/>
    </location>
</feature>
<evidence type="ECO:0008006" key="4">
    <source>
        <dbReference type="Google" id="ProtNLM"/>
    </source>
</evidence>
<keyword evidence="1" id="KW-0812">Transmembrane</keyword>
<accession>A0ABY3RYL4</accession>
<feature type="transmembrane region" description="Helical" evidence="1">
    <location>
        <begin position="41"/>
        <end position="60"/>
    </location>
</feature>
<proteinExistence type="predicted"/>
<dbReference type="EMBL" id="CP082781">
    <property type="protein sequence ID" value="UGS28110.1"/>
    <property type="molecule type" value="Genomic_DNA"/>
</dbReference>
<keyword evidence="1" id="KW-1133">Transmembrane helix</keyword>